<feature type="compositionally biased region" description="Low complexity" evidence="2">
    <location>
        <begin position="150"/>
        <end position="162"/>
    </location>
</feature>
<name>A0A2A2LLU7_9BILA</name>
<protein>
    <recommendedName>
        <fullName evidence="3">NF-kappa-B-activating protein C-terminal domain-containing protein</fullName>
    </recommendedName>
</protein>
<dbReference type="Proteomes" id="UP000218231">
    <property type="component" value="Unassembled WGS sequence"/>
</dbReference>
<organism evidence="4 5">
    <name type="scientific">Diploscapter pachys</name>
    <dbReference type="NCBI Taxonomy" id="2018661"/>
    <lineage>
        <taxon>Eukaryota</taxon>
        <taxon>Metazoa</taxon>
        <taxon>Ecdysozoa</taxon>
        <taxon>Nematoda</taxon>
        <taxon>Chromadorea</taxon>
        <taxon>Rhabditida</taxon>
        <taxon>Rhabditina</taxon>
        <taxon>Rhabditomorpha</taxon>
        <taxon>Rhabditoidea</taxon>
        <taxon>Rhabditidae</taxon>
        <taxon>Diploscapter</taxon>
    </lineage>
</organism>
<feature type="domain" description="NF-kappa-B-activating protein C-terminal" evidence="3">
    <location>
        <begin position="254"/>
        <end position="353"/>
    </location>
</feature>
<feature type="compositionally biased region" description="Basic and acidic residues" evidence="2">
    <location>
        <begin position="61"/>
        <end position="144"/>
    </location>
</feature>
<keyword evidence="5" id="KW-1185">Reference proteome</keyword>
<dbReference type="InterPro" id="IPR040466">
    <property type="entry name" value="NKAP"/>
</dbReference>
<dbReference type="PANTHER" id="PTHR13087">
    <property type="entry name" value="NF-KAPPA B ACTIVATING PROTEIN"/>
    <property type="match status" value="1"/>
</dbReference>
<dbReference type="STRING" id="2018661.A0A2A2LLU7"/>
<gene>
    <name evidence="4" type="ORF">WR25_15084</name>
</gene>
<dbReference type="InterPro" id="IPR009269">
    <property type="entry name" value="NKAP_C"/>
</dbReference>
<evidence type="ECO:0000256" key="2">
    <source>
        <dbReference type="SAM" id="MobiDB-lite"/>
    </source>
</evidence>
<feature type="region of interest" description="Disordered" evidence="2">
    <location>
        <begin position="1"/>
        <end position="237"/>
    </location>
</feature>
<feature type="compositionally biased region" description="Basic residues" evidence="2">
    <location>
        <begin position="169"/>
        <end position="198"/>
    </location>
</feature>
<dbReference type="OrthoDB" id="273141at2759"/>
<evidence type="ECO:0000313" key="5">
    <source>
        <dbReference type="Proteomes" id="UP000218231"/>
    </source>
</evidence>
<dbReference type="Pfam" id="PF06047">
    <property type="entry name" value="Nkap_C"/>
    <property type="match status" value="1"/>
</dbReference>
<feature type="compositionally biased region" description="Basic and acidic residues" evidence="2">
    <location>
        <begin position="1"/>
        <end position="35"/>
    </location>
</feature>
<evidence type="ECO:0000259" key="3">
    <source>
        <dbReference type="Pfam" id="PF06047"/>
    </source>
</evidence>
<comment type="caution">
    <text evidence="4">The sequence shown here is derived from an EMBL/GenBank/DDBJ whole genome shotgun (WGS) entry which is preliminary data.</text>
</comment>
<dbReference type="GO" id="GO:0005634">
    <property type="term" value="C:nucleus"/>
    <property type="evidence" value="ECO:0007669"/>
    <property type="project" value="TreeGrafter"/>
</dbReference>
<dbReference type="AlphaFoldDB" id="A0A2A2LLU7"/>
<evidence type="ECO:0000256" key="1">
    <source>
        <dbReference type="ARBA" id="ARBA00009313"/>
    </source>
</evidence>
<comment type="similarity">
    <text evidence="1">Belongs to the NKAP family.</text>
</comment>
<proteinExistence type="inferred from homology"/>
<reference evidence="4 5" key="1">
    <citation type="journal article" date="2017" name="Curr. Biol.">
        <title>Genome architecture and evolution of a unichromosomal asexual nematode.</title>
        <authorList>
            <person name="Fradin H."/>
            <person name="Zegar C."/>
            <person name="Gutwein M."/>
            <person name="Lucas J."/>
            <person name="Kovtun M."/>
            <person name="Corcoran D."/>
            <person name="Baugh L.R."/>
            <person name="Kiontke K."/>
            <person name="Gunsalus K."/>
            <person name="Fitch D.H."/>
            <person name="Piano F."/>
        </authorList>
    </citation>
    <scope>NUCLEOTIDE SEQUENCE [LARGE SCALE GENOMIC DNA]</scope>
    <source>
        <strain evidence="4">PF1309</strain>
    </source>
</reference>
<dbReference type="GO" id="GO:0003682">
    <property type="term" value="F:chromatin binding"/>
    <property type="evidence" value="ECO:0007669"/>
    <property type="project" value="InterPro"/>
</dbReference>
<dbReference type="GO" id="GO:0010468">
    <property type="term" value="P:regulation of gene expression"/>
    <property type="evidence" value="ECO:0007669"/>
    <property type="project" value="TreeGrafter"/>
</dbReference>
<dbReference type="EMBL" id="LIAE01006614">
    <property type="protein sequence ID" value="PAV86967.1"/>
    <property type="molecule type" value="Genomic_DNA"/>
</dbReference>
<sequence length="359" mass="41525">MKSDGERSREKDMEIDGGRNEDSGRARERSPEARKSPPQSPPRRRNFHQRHREEDSEDEEERRAKLENQKWVRRRDDRMDILRHGENRIWGRSPTQRDIEMVYILHEEAEKKKEAEEEKGKKLKQAREAERKKEDKKRKSELLTKKAVPSSSDSSPSDSESSSSEEDRKKKKKRKKERKEKKSKKHKKDKKKKKKKKRADSGKDSGGEDEWVEVTAQMRAQQAKEEEDLPGPAIPEHLLKGPQAAAAAASNIKANYGKDMLRGEAANMAAYVARGERIPRRGEIGLSSAEIQEYEKVGYVMSGTRHKAMEATRLRKENQILTAEEKRMLSGFSHTERKKKEEAVLNQFKSLINSTKAKD</sequence>
<dbReference type="PANTHER" id="PTHR13087:SF0">
    <property type="entry name" value="NFKB ACTIVATING PROTEIN LIKE"/>
    <property type="match status" value="1"/>
</dbReference>
<evidence type="ECO:0000313" key="4">
    <source>
        <dbReference type="EMBL" id="PAV86967.1"/>
    </source>
</evidence>
<accession>A0A2A2LLU7</accession>